<dbReference type="Proteomes" id="UP001604277">
    <property type="component" value="Unassembled WGS sequence"/>
</dbReference>
<organism evidence="8 9">
    <name type="scientific">Forsythia ovata</name>
    <dbReference type="NCBI Taxonomy" id="205694"/>
    <lineage>
        <taxon>Eukaryota</taxon>
        <taxon>Viridiplantae</taxon>
        <taxon>Streptophyta</taxon>
        <taxon>Embryophyta</taxon>
        <taxon>Tracheophyta</taxon>
        <taxon>Spermatophyta</taxon>
        <taxon>Magnoliopsida</taxon>
        <taxon>eudicotyledons</taxon>
        <taxon>Gunneridae</taxon>
        <taxon>Pentapetalae</taxon>
        <taxon>asterids</taxon>
        <taxon>lamiids</taxon>
        <taxon>Lamiales</taxon>
        <taxon>Oleaceae</taxon>
        <taxon>Forsythieae</taxon>
        <taxon>Forsythia</taxon>
    </lineage>
</organism>
<feature type="region of interest" description="Disordered" evidence="6">
    <location>
        <begin position="1"/>
        <end position="54"/>
    </location>
</feature>
<feature type="compositionally biased region" description="Basic residues" evidence="6">
    <location>
        <begin position="34"/>
        <end position="46"/>
    </location>
</feature>
<feature type="compositionally biased region" description="Basic and acidic residues" evidence="6">
    <location>
        <begin position="14"/>
        <end position="25"/>
    </location>
</feature>
<dbReference type="GO" id="GO:0003677">
    <property type="term" value="F:DNA binding"/>
    <property type="evidence" value="ECO:0007669"/>
    <property type="project" value="UniProtKB-KW"/>
</dbReference>
<evidence type="ECO:0000256" key="2">
    <source>
        <dbReference type="ARBA" id="ARBA00023015"/>
    </source>
</evidence>
<reference evidence="9" key="1">
    <citation type="submission" date="2024-07" db="EMBL/GenBank/DDBJ databases">
        <title>Two chromosome-level genome assemblies of Korean endemic species Abeliophyllum distichum and Forsythia ovata (Oleaceae).</title>
        <authorList>
            <person name="Jang H."/>
        </authorList>
    </citation>
    <scope>NUCLEOTIDE SEQUENCE [LARGE SCALE GENOMIC DNA]</scope>
</reference>
<evidence type="ECO:0000313" key="9">
    <source>
        <dbReference type="Proteomes" id="UP001604277"/>
    </source>
</evidence>
<evidence type="ECO:0000256" key="1">
    <source>
        <dbReference type="ARBA" id="ARBA00004123"/>
    </source>
</evidence>
<dbReference type="AlphaFoldDB" id="A0ABD1W7H1"/>
<evidence type="ECO:0000313" key="8">
    <source>
        <dbReference type="EMBL" id="KAL2545455.1"/>
    </source>
</evidence>
<feature type="domain" description="AP2/ERF" evidence="7">
    <location>
        <begin position="46"/>
        <end position="83"/>
    </location>
</feature>
<comment type="subcellular location">
    <subcellularLocation>
        <location evidence="1">Nucleus</location>
    </subcellularLocation>
</comment>
<feature type="compositionally biased region" description="Polar residues" evidence="6">
    <location>
        <begin position="1"/>
        <end position="13"/>
    </location>
</feature>
<dbReference type="InterPro" id="IPR001471">
    <property type="entry name" value="AP2/ERF_dom"/>
</dbReference>
<evidence type="ECO:0000256" key="6">
    <source>
        <dbReference type="SAM" id="MobiDB-lite"/>
    </source>
</evidence>
<protein>
    <submittedName>
        <fullName evidence="8">Ethylene-responsive transcription factor Related to AP22-12-like</fullName>
    </submittedName>
</protein>
<keyword evidence="4" id="KW-0804">Transcription</keyword>
<name>A0ABD1W7H1_9LAMI</name>
<proteinExistence type="predicted"/>
<dbReference type="GO" id="GO:0005634">
    <property type="term" value="C:nucleus"/>
    <property type="evidence" value="ECO:0007669"/>
    <property type="project" value="UniProtKB-SubCell"/>
</dbReference>
<keyword evidence="2" id="KW-0805">Transcription regulation</keyword>
<gene>
    <name evidence="8" type="ORF">Fot_14688</name>
</gene>
<comment type="caution">
    <text evidence="8">The sequence shown here is derived from an EMBL/GenBank/DDBJ whole genome shotgun (WGS) entry which is preliminary data.</text>
</comment>
<evidence type="ECO:0000256" key="5">
    <source>
        <dbReference type="ARBA" id="ARBA00023242"/>
    </source>
</evidence>
<evidence type="ECO:0000256" key="3">
    <source>
        <dbReference type="ARBA" id="ARBA00023125"/>
    </source>
</evidence>
<sequence length="108" mass="12290">MSSPSLFSASKNSSLRDSKFVKSAEFDEDAEKSSKRKSSKRKRKNQYRGIRQHPWDARAYDTEARRIRGKKVKVNFPEHAPVSASKHVGKVNPCEGLHKEAQTMFNPA</sequence>
<accession>A0ABD1W7H1</accession>
<dbReference type="EMBL" id="JBFOLJ010000004">
    <property type="protein sequence ID" value="KAL2545455.1"/>
    <property type="molecule type" value="Genomic_DNA"/>
</dbReference>
<keyword evidence="9" id="KW-1185">Reference proteome</keyword>
<evidence type="ECO:0000256" key="4">
    <source>
        <dbReference type="ARBA" id="ARBA00023163"/>
    </source>
</evidence>
<keyword evidence="3" id="KW-0238">DNA-binding</keyword>
<keyword evidence="5" id="KW-0539">Nucleus</keyword>
<evidence type="ECO:0000259" key="7">
    <source>
        <dbReference type="SMART" id="SM00380"/>
    </source>
</evidence>
<dbReference type="SMART" id="SM00380">
    <property type="entry name" value="AP2"/>
    <property type="match status" value="1"/>
</dbReference>